<sequence length="540" mass="60217">MAEETPSTPSFDWEDLGQRVQAEIKGKFLSRCSPEEISLVTTHLMPLVKFTPKTMWASTNKLFTTRLSEKCPQMQMLQCGVVCFVFGMKKAIKSKKIEDYIKNNPNSLEKFQIGDNPCVPLPNGLTPKRTGGNRKCAEAPTSGGTDDANGDGGEGEERRVKSRTGGKRKAAEAPTKGGADDADGDGDGRRVKSKTGVIRYNLSHGNANLNSPRNEVKDRAADLDSPNTEAKDPDAGLDSRETDLSNRESALESREATLKDREFVLNSRETELKANEAGLEDRETKLSDRASAFEDREAKLRDRETTLNGRDATLKDHESVLDSVEAELQDREAGLDDRQTELDDRQTELDDRQTELENRVTALDNGETEMGDREASFSARKAALDGSEIELKDREADLSHRKAVLDSSETELEKRQIELEQRETDLGKRENEINDREPASRDRKSQVDNGCKQERTEGRSSSQAQADRLFNQTGSVNYRQSHSDAILSANAARVLFDIAVGNVQDTACRDDLMEQYKVVVDDLFKAINLCFRISLQMDRK</sequence>
<evidence type="ECO:0000256" key="1">
    <source>
        <dbReference type="ARBA" id="ARBA00023054"/>
    </source>
</evidence>
<evidence type="ECO:0000256" key="5">
    <source>
        <dbReference type="SAM" id="MobiDB-lite"/>
    </source>
</evidence>
<comment type="subcellular location">
    <subcellularLocation>
        <location evidence="3">Nucleus lamina</location>
    </subcellularLocation>
</comment>
<reference evidence="6" key="1">
    <citation type="journal article" date="2023" name="Access Microbiol">
        <title>De-novo genome assembly for Akanthomyces muscarius, a biocontrol agent of insect agricultural pests.</title>
        <authorList>
            <person name="Erdos Z."/>
            <person name="Studholme D.J."/>
            <person name="Raymond B."/>
            <person name="Sharma M."/>
        </authorList>
    </citation>
    <scope>NUCLEOTIDE SEQUENCE</scope>
    <source>
        <strain evidence="6">Ve6</strain>
    </source>
</reference>
<dbReference type="PANTHER" id="PTHR31908:SF11">
    <property type="entry name" value="PROTEIN CROWDED NUCLEI 1"/>
    <property type="match status" value="1"/>
</dbReference>
<feature type="compositionally biased region" description="Polar residues" evidence="5">
    <location>
        <begin position="203"/>
        <end position="213"/>
    </location>
</feature>
<evidence type="ECO:0008006" key="8">
    <source>
        <dbReference type="Google" id="ProtNLM"/>
    </source>
</evidence>
<dbReference type="AlphaFoldDB" id="A0A9W8UKF1"/>
<dbReference type="GeneID" id="80899095"/>
<evidence type="ECO:0000256" key="2">
    <source>
        <dbReference type="ARBA" id="ARBA00023242"/>
    </source>
</evidence>
<feature type="region of interest" description="Disordered" evidence="5">
    <location>
        <begin position="400"/>
        <end position="465"/>
    </location>
</feature>
<protein>
    <recommendedName>
        <fullName evidence="8">Neuroblast differentiation-associated protein</fullName>
    </recommendedName>
</protein>
<evidence type="ECO:0000313" key="6">
    <source>
        <dbReference type="EMBL" id="KAJ4151222.1"/>
    </source>
</evidence>
<proteinExistence type="inferred from homology"/>
<gene>
    <name evidence="6" type="ORF">LMH87_011936</name>
</gene>
<dbReference type="PANTHER" id="PTHR31908">
    <property type="entry name" value="PROTEIN CROWDED NUCLEI 4"/>
    <property type="match status" value="1"/>
</dbReference>
<organism evidence="6 7">
    <name type="scientific">Akanthomyces muscarius</name>
    <name type="common">Entomopathogenic fungus</name>
    <name type="synonym">Lecanicillium muscarium</name>
    <dbReference type="NCBI Taxonomy" id="2231603"/>
    <lineage>
        <taxon>Eukaryota</taxon>
        <taxon>Fungi</taxon>
        <taxon>Dikarya</taxon>
        <taxon>Ascomycota</taxon>
        <taxon>Pezizomycotina</taxon>
        <taxon>Sordariomycetes</taxon>
        <taxon>Hypocreomycetidae</taxon>
        <taxon>Hypocreales</taxon>
        <taxon>Cordycipitaceae</taxon>
        <taxon>Akanthomyces</taxon>
    </lineage>
</organism>
<comment type="similarity">
    <text evidence="4">Belongs to the CRWN family.</text>
</comment>
<accession>A0A9W8UKF1</accession>
<dbReference type="RefSeq" id="XP_056052936.1">
    <property type="nucleotide sequence ID" value="XM_056201157.1"/>
</dbReference>
<comment type="caution">
    <text evidence="6">The sequence shown here is derived from an EMBL/GenBank/DDBJ whole genome shotgun (WGS) entry which is preliminary data.</text>
</comment>
<dbReference type="EMBL" id="JAJHUN010000009">
    <property type="protein sequence ID" value="KAJ4151222.1"/>
    <property type="molecule type" value="Genomic_DNA"/>
</dbReference>
<evidence type="ECO:0000256" key="4">
    <source>
        <dbReference type="ARBA" id="ARBA00024208"/>
    </source>
</evidence>
<dbReference type="GO" id="GO:0006997">
    <property type="term" value="P:nucleus organization"/>
    <property type="evidence" value="ECO:0007669"/>
    <property type="project" value="InterPro"/>
</dbReference>
<feature type="compositionally biased region" description="Basic and acidic residues" evidence="5">
    <location>
        <begin position="229"/>
        <end position="255"/>
    </location>
</feature>
<keyword evidence="1" id="KW-0175">Coiled coil</keyword>
<evidence type="ECO:0000256" key="3">
    <source>
        <dbReference type="ARBA" id="ARBA00024186"/>
    </source>
</evidence>
<evidence type="ECO:0000313" key="7">
    <source>
        <dbReference type="Proteomes" id="UP001144673"/>
    </source>
</evidence>
<keyword evidence="2" id="KW-0539">Nucleus</keyword>
<name>A0A9W8UKF1_AKAMU</name>
<feature type="region of interest" description="Disordered" evidence="5">
    <location>
        <begin position="114"/>
        <end position="255"/>
    </location>
</feature>
<feature type="region of interest" description="Disordered" evidence="5">
    <location>
        <begin position="362"/>
        <end position="381"/>
    </location>
</feature>
<keyword evidence="7" id="KW-1185">Reference proteome</keyword>
<feature type="compositionally biased region" description="Basic and acidic residues" evidence="5">
    <location>
        <begin position="411"/>
        <end position="458"/>
    </location>
</feature>
<dbReference type="SUPFAM" id="SSF57997">
    <property type="entry name" value="Tropomyosin"/>
    <property type="match status" value="1"/>
</dbReference>
<dbReference type="GO" id="GO:0005652">
    <property type="term" value="C:nuclear lamina"/>
    <property type="evidence" value="ECO:0007669"/>
    <property type="project" value="UniProtKB-SubCell"/>
</dbReference>
<dbReference type="InterPro" id="IPR040418">
    <property type="entry name" value="CRWN"/>
</dbReference>
<dbReference type="Proteomes" id="UP001144673">
    <property type="component" value="Chromosome 4"/>
</dbReference>